<evidence type="ECO:0008006" key="5">
    <source>
        <dbReference type="Google" id="ProtNLM"/>
    </source>
</evidence>
<evidence type="ECO:0000256" key="2">
    <source>
        <dbReference type="ARBA" id="ARBA00022475"/>
    </source>
</evidence>
<dbReference type="GO" id="GO:0005886">
    <property type="term" value="C:plasma membrane"/>
    <property type="evidence" value="ECO:0007669"/>
    <property type="project" value="UniProtKB-SubCell"/>
</dbReference>
<dbReference type="Gene3D" id="2.120.10.30">
    <property type="entry name" value="TolB, C-terminal domain"/>
    <property type="match status" value="1"/>
</dbReference>
<feature type="non-terminal residue" evidence="4">
    <location>
        <position position="277"/>
    </location>
</feature>
<dbReference type="Pfam" id="PF06977">
    <property type="entry name" value="SdiA-regulated"/>
    <property type="match status" value="1"/>
</dbReference>
<dbReference type="EMBL" id="UINC01012359">
    <property type="protein sequence ID" value="SVA54014.1"/>
    <property type="molecule type" value="Genomic_DNA"/>
</dbReference>
<organism evidence="4">
    <name type="scientific">marine metagenome</name>
    <dbReference type="NCBI Taxonomy" id="408172"/>
    <lineage>
        <taxon>unclassified sequences</taxon>
        <taxon>metagenomes</taxon>
        <taxon>ecological metagenomes</taxon>
    </lineage>
</organism>
<dbReference type="AlphaFoldDB" id="A0A381WNC7"/>
<evidence type="ECO:0000256" key="3">
    <source>
        <dbReference type="ARBA" id="ARBA00023136"/>
    </source>
</evidence>
<comment type="subcellular location">
    <subcellularLocation>
        <location evidence="1">Cell membrane</location>
    </subcellularLocation>
</comment>
<dbReference type="SUPFAM" id="SSF50956">
    <property type="entry name" value="Thermostable phytase (3-phytase)"/>
    <property type="match status" value="1"/>
</dbReference>
<keyword evidence="3" id="KW-0472">Membrane</keyword>
<evidence type="ECO:0000256" key="1">
    <source>
        <dbReference type="ARBA" id="ARBA00004236"/>
    </source>
</evidence>
<gene>
    <name evidence="4" type="ORF">METZ01_LOCUS106868</name>
</gene>
<dbReference type="InterPro" id="IPR011042">
    <property type="entry name" value="6-blade_b-propeller_TolB-like"/>
</dbReference>
<evidence type="ECO:0000313" key="4">
    <source>
        <dbReference type="EMBL" id="SVA54014.1"/>
    </source>
</evidence>
<accession>A0A381WNC7</accession>
<keyword evidence="2" id="KW-1003">Cell membrane</keyword>
<protein>
    <recommendedName>
        <fullName evidence="5">SMP-30/Gluconolactonase/LRE-like region domain-containing protein</fullName>
    </recommendedName>
</protein>
<reference evidence="4" key="1">
    <citation type="submission" date="2018-05" db="EMBL/GenBank/DDBJ databases">
        <authorList>
            <person name="Lanie J.A."/>
            <person name="Ng W.-L."/>
            <person name="Kazmierczak K.M."/>
            <person name="Andrzejewski T.M."/>
            <person name="Davidsen T.M."/>
            <person name="Wayne K.J."/>
            <person name="Tettelin H."/>
            <person name="Glass J.I."/>
            <person name="Rusch D."/>
            <person name="Podicherti R."/>
            <person name="Tsui H.-C.T."/>
            <person name="Winkler M.E."/>
        </authorList>
    </citation>
    <scope>NUCLEOTIDE SEQUENCE</scope>
</reference>
<proteinExistence type="predicted"/>
<name>A0A381WNC7_9ZZZZ</name>
<dbReference type="InterPro" id="IPR009722">
    <property type="entry name" value="YjiK/CarP"/>
</dbReference>
<sequence length="277" mass="31581">MIKHITRLLLFIGSSIILYSQDNLLENYSQSIPPTEISWITIGDLSGITWNKENNRLYMIENSDGTIWVSDYSFNLIRTIDGGSFGDTEDMAHLSGNEFAIVTEAGELFIGIIPDGDSDIYINPNDFQKITFDYHEGNSGAEGVTYDPESQIFYIVKEKNPMRFFQFQRPATSSDTVITPDVPFDAENEFLGIMDDLSSVTYDDRTNRVLILSDDSHRLIEVNPTTGNIHGMLNLYDMDQPEGICFYNDNYDFVIVGEPNFYTMYTYSLNIDDLYQP</sequence>